<gene>
    <name evidence="2" type="ORF">LCMAC201_03890</name>
</gene>
<dbReference type="EMBL" id="MK500353">
    <property type="protein sequence ID" value="QBK87479.1"/>
    <property type="molecule type" value="Genomic_DNA"/>
</dbReference>
<reference evidence="2" key="1">
    <citation type="journal article" date="2019" name="MBio">
        <title>Virus Genomes from Deep Sea Sediments Expand the Ocean Megavirome and Support Independent Origins of Viral Gigantism.</title>
        <authorList>
            <person name="Backstrom D."/>
            <person name="Yutin N."/>
            <person name="Jorgensen S.L."/>
            <person name="Dharamshi J."/>
            <person name="Homa F."/>
            <person name="Zaremba-Niedwiedzka K."/>
            <person name="Spang A."/>
            <person name="Wolf Y.I."/>
            <person name="Koonin E.V."/>
            <person name="Ettema T.J."/>
        </authorList>
    </citation>
    <scope>NUCLEOTIDE SEQUENCE</scope>
</reference>
<proteinExistence type="predicted"/>
<evidence type="ECO:0000313" key="2">
    <source>
        <dbReference type="EMBL" id="QBK87479.1"/>
    </source>
</evidence>
<accession>A0A481YWH6</accession>
<name>A0A481YWH6_9VIRU</name>
<evidence type="ECO:0000256" key="1">
    <source>
        <dbReference type="SAM" id="MobiDB-lite"/>
    </source>
</evidence>
<feature type="region of interest" description="Disordered" evidence="1">
    <location>
        <begin position="1"/>
        <end position="34"/>
    </location>
</feature>
<organism evidence="2">
    <name type="scientific">Marseillevirus LCMAC201</name>
    <dbReference type="NCBI Taxonomy" id="2506605"/>
    <lineage>
        <taxon>Viruses</taxon>
        <taxon>Varidnaviria</taxon>
        <taxon>Bamfordvirae</taxon>
        <taxon>Nucleocytoviricota</taxon>
        <taxon>Megaviricetes</taxon>
        <taxon>Pimascovirales</taxon>
        <taxon>Pimascovirales incertae sedis</taxon>
        <taxon>Marseilleviridae</taxon>
    </lineage>
</organism>
<sequence>MIGSVATDKGVQTSGLAEPDFDGRLYVPGGPTLA</sequence>
<protein>
    <submittedName>
        <fullName evidence="2">Uncharacterized protein</fullName>
    </submittedName>
</protein>